<dbReference type="Gene3D" id="3.30.420.40">
    <property type="match status" value="1"/>
</dbReference>
<evidence type="ECO:0000313" key="4">
    <source>
        <dbReference type="EMBL" id="QDU87529.1"/>
    </source>
</evidence>
<dbReference type="SUPFAM" id="SSF109604">
    <property type="entry name" value="HD-domain/PDEase-like"/>
    <property type="match status" value="1"/>
</dbReference>
<dbReference type="GO" id="GO:0004309">
    <property type="term" value="F:exopolyphosphatase activity"/>
    <property type="evidence" value="ECO:0007669"/>
    <property type="project" value="UniProtKB-EC"/>
</dbReference>
<dbReference type="RefSeq" id="WP_145281490.1">
    <property type="nucleotide sequence ID" value="NZ_CP036291.1"/>
</dbReference>
<keyword evidence="1 4" id="KW-0378">Hydrolase</keyword>
<keyword evidence="5" id="KW-1185">Reference proteome</keyword>
<dbReference type="EC" id="3.6.1.11" evidence="4"/>
<dbReference type="Pfam" id="PF21447">
    <property type="entry name" value="Ppx-GppA_III"/>
    <property type="match status" value="1"/>
</dbReference>
<dbReference type="KEGG" id="pnd:Pla175_08910"/>
<dbReference type="OrthoDB" id="9807195at2"/>
<reference evidence="4 5" key="1">
    <citation type="submission" date="2019-02" db="EMBL/GenBank/DDBJ databases">
        <title>Deep-cultivation of Planctomycetes and their phenomic and genomic characterization uncovers novel biology.</title>
        <authorList>
            <person name="Wiegand S."/>
            <person name="Jogler M."/>
            <person name="Boedeker C."/>
            <person name="Pinto D."/>
            <person name="Vollmers J."/>
            <person name="Rivas-Marin E."/>
            <person name="Kohn T."/>
            <person name="Peeters S.H."/>
            <person name="Heuer A."/>
            <person name="Rast P."/>
            <person name="Oberbeckmann S."/>
            <person name="Bunk B."/>
            <person name="Jeske O."/>
            <person name="Meyerdierks A."/>
            <person name="Storesund J.E."/>
            <person name="Kallscheuer N."/>
            <person name="Luecker S."/>
            <person name="Lage O.M."/>
            <person name="Pohl T."/>
            <person name="Merkel B.J."/>
            <person name="Hornburger P."/>
            <person name="Mueller R.-W."/>
            <person name="Bruemmer F."/>
            <person name="Labrenz M."/>
            <person name="Spormann A.M."/>
            <person name="Op den Camp H."/>
            <person name="Overmann J."/>
            <person name="Amann R."/>
            <person name="Jetten M.S.M."/>
            <person name="Mascher T."/>
            <person name="Medema M.H."/>
            <person name="Devos D.P."/>
            <person name="Kaster A.-K."/>
            <person name="Ovreas L."/>
            <person name="Rohde M."/>
            <person name="Galperin M.Y."/>
            <person name="Jogler C."/>
        </authorList>
    </citation>
    <scope>NUCLEOTIDE SEQUENCE [LARGE SCALE GENOMIC DNA]</scope>
    <source>
        <strain evidence="4 5">Pla175</strain>
    </source>
</reference>
<dbReference type="CDD" id="cd24054">
    <property type="entry name" value="ASKHA_NBD_AaPPX-GppA_MtPPX2-like"/>
    <property type="match status" value="1"/>
</dbReference>
<dbReference type="Pfam" id="PF02541">
    <property type="entry name" value="Ppx-GppA"/>
    <property type="match status" value="1"/>
</dbReference>
<dbReference type="Gene3D" id="1.10.3210.10">
    <property type="entry name" value="Hypothetical protein af1432"/>
    <property type="match status" value="1"/>
</dbReference>
<dbReference type="InterPro" id="IPR003607">
    <property type="entry name" value="HD/PDEase_dom"/>
</dbReference>
<organism evidence="4 5">
    <name type="scientific">Pirellulimonas nuda</name>
    <dbReference type="NCBI Taxonomy" id="2528009"/>
    <lineage>
        <taxon>Bacteria</taxon>
        <taxon>Pseudomonadati</taxon>
        <taxon>Planctomycetota</taxon>
        <taxon>Planctomycetia</taxon>
        <taxon>Pirellulales</taxon>
        <taxon>Lacipirellulaceae</taxon>
        <taxon>Pirellulimonas</taxon>
    </lineage>
</organism>
<accession>A0A518D7U5</accession>
<gene>
    <name evidence="4" type="primary">ppx</name>
    <name evidence="4" type="ORF">Pla175_08910</name>
</gene>
<feature type="domain" description="Ppx/GppA phosphatase C-terminal" evidence="3">
    <location>
        <begin position="336"/>
        <end position="494"/>
    </location>
</feature>
<dbReference type="Gene3D" id="3.30.420.150">
    <property type="entry name" value="Exopolyphosphatase. Domain 2"/>
    <property type="match status" value="1"/>
</dbReference>
<evidence type="ECO:0000259" key="3">
    <source>
        <dbReference type="Pfam" id="PF21447"/>
    </source>
</evidence>
<dbReference type="InterPro" id="IPR043129">
    <property type="entry name" value="ATPase_NBD"/>
</dbReference>
<dbReference type="SUPFAM" id="SSF53067">
    <property type="entry name" value="Actin-like ATPase domain"/>
    <property type="match status" value="2"/>
</dbReference>
<evidence type="ECO:0000313" key="5">
    <source>
        <dbReference type="Proteomes" id="UP000317429"/>
    </source>
</evidence>
<proteinExistence type="predicted"/>
<feature type="domain" description="Ppx/GppA phosphatase N-terminal" evidence="2">
    <location>
        <begin position="34"/>
        <end position="321"/>
    </location>
</feature>
<dbReference type="AlphaFoldDB" id="A0A518D7U5"/>
<dbReference type="InterPro" id="IPR030673">
    <property type="entry name" value="PyroPPase_GppA_Ppx"/>
</dbReference>
<dbReference type="PANTHER" id="PTHR30005:SF0">
    <property type="entry name" value="RETROGRADE REGULATION PROTEIN 2"/>
    <property type="match status" value="1"/>
</dbReference>
<name>A0A518D7U5_9BACT</name>
<evidence type="ECO:0000259" key="2">
    <source>
        <dbReference type="Pfam" id="PF02541"/>
    </source>
</evidence>
<sequence>MAEPAASSTISPTPVAVGDRIAAIDIGSNSVRVVVAEVLEGDGYRVVDEERENTRLAASLSETGRLSPTAMDATLAALGSFATMASGQGVKRVRAIATSAVRDAANGQEFCQRVYESLGLKVEVISAREEARLAFMSVARAFDVAGREVAIADIGGGSTEIVLASSGMIDQCYATRLGAVRVSEDHGLCGAVNEEQLREASDAVDRQLRRHAKKPSFEPEMLYGTGGTFTAMASMLIGKNGGDGSNVWGYRAGRVEILHLLTDLSQLPLEKRKKVSGLNPQRADIIVGGLLVIERIMSHLKVNTVQVHTRGVRDGVLLTMVRDGRSQGKPVPPEARRDAVELFAKSCGVDLTHARQVARIAARLLEQLAEPLGLDPADRELMETAAILSNVGYLINFDKHHKHSYQLILNSELSGFERRELQLVANIARYHRGSHPKKKHEGYAELGEEDRERVAQLAAILRLALALDRTHQQQVADLACAVSEGRVEIAVSSRENAEGDLWAARRKVDLFEKVFRRQVVFAEAG</sequence>
<dbReference type="PIRSF" id="PIRSF001267">
    <property type="entry name" value="Pyrophosphatase_GppA_Ppx"/>
    <property type="match status" value="1"/>
</dbReference>
<dbReference type="Proteomes" id="UP000317429">
    <property type="component" value="Chromosome"/>
</dbReference>
<dbReference type="InterPro" id="IPR048950">
    <property type="entry name" value="Ppx_GppA_C"/>
</dbReference>
<dbReference type="EMBL" id="CP036291">
    <property type="protein sequence ID" value="QDU87529.1"/>
    <property type="molecule type" value="Genomic_DNA"/>
</dbReference>
<dbReference type="CDD" id="cd00077">
    <property type="entry name" value="HDc"/>
    <property type="match status" value="1"/>
</dbReference>
<protein>
    <submittedName>
        <fullName evidence="4">Exopolyphosphatase</fullName>
        <ecNumber evidence="4">3.6.1.11</ecNumber>
    </submittedName>
</protein>
<evidence type="ECO:0000256" key="1">
    <source>
        <dbReference type="ARBA" id="ARBA00022801"/>
    </source>
</evidence>
<dbReference type="InterPro" id="IPR050273">
    <property type="entry name" value="GppA/Ppx_hydrolase"/>
</dbReference>
<dbReference type="PANTHER" id="PTHR30005">
    <property type="entry name" value="EXOPOLYPHOSPHATASE"/>
    <property type="match status" value="1"/>
</dbReference>
<dbReference type="InterPro" id="IPR003695">
    <property type="entry name" value="Ppx_GppA_N"/>
</dbReference>